<organism evidence="1 2">
    <name type="scientific">Parabacteroides goldsteinii DSM 19448 = WAL 12034</name>
    <dbReference type="NCBI Taxonomy" id="927665"/>
    <lineage>
        <taxon>Bacteria</taxon>
        <taxon>Pseudomonadati</taxon>
        <taxon>Bacteroidota</taxon>
        <taxon>Bacteroidia</taxon>
        <taxon>Bacteroidales</taxon>
        <taxon>Tannerellaceae</taxon>
        <taxon>Parabacteroides</taxon>
    </lineage>
</organism>
<dbReference type="PROSITE" id="PS51257">
    <property type="entry name" value="PROKAR_LIPOPROTEIN"/>
    <property type="match status" value="1"/>
</dbReference>
<dbReference type="RefSeq" id="WP_046145534.1">
    <property type="nucleotide sequence ID" value="NZ_KQ033912.1"/>
</dbReference>
<dbReference type="EMBL" id="AQHV01000008">
    <property type="protein sequence ID" value="KKB57698.1"/>
    <property type="molecule type" value="Genomic_DNA"/>
</dbReference>
<evidence type="ECO:0000313" key="1">
    <source>
        <dbReference type="EMBL" id="KKB57698.1"/>
    </source>
</evidence>
<comment type="caution">
    <text evidence="1">The sequence shown here is derived from an EMBL/GenBank/DDBJ whole genome shotgun (WGS) entry which is preliminary data.</text>
</comment>
<dbReference type="Proteomes" id="UP000033047">
    <property type="component" value="Unassembled WGS sequence"/>
</dbReference>
<reference evidence="1 2" key="1">
    <citation type="submission" date="2013-04" db="EMBL/GenBank/DDBJ databases">
        <title>The Genome Sequence of Parabacteroides goldsteinii DSM 19448.</title>
        <authorList>
            <consortium name="The Broad Institute Genomics Platform"/>
            <person name="Earl A."/>
            <person name="Ward D."/>
            <person name="Feldgarden M."/>
            <person name="Gevers D."/>
            <person name="Martens E."/>
            <person name="Sakamoto M."/>
            <person name="Benno Y."/>
            <person name="Song Y."/>
            <person name="Liu C."/>
            <person name="Lee J."/>
            <person name="Bolanos M."/>
            <person name="Vaisanen M.L."/>
            <person name="Finegold S.M."/>
            <person name="Walker B."/>
            <person name="Young S."/>
            <person name="Zeng Q."/>
            <person name="Gargeya S."/>
            <person name="Fitzgerald M."/>
            <person name="Haas B."/>
            <person name="Abouelleil A."/>
            <person name="Allen A.W."/>
            <person name="Alvarado L."/>
            <person name="Arachchi H.M."/>
            <person name="Berlin A.M."/>
            <person name="Chapman S.B."/>
            <person name="Gainer-Dewar J."/>
            <person name="Goldberg J."/>
            <person name="Griggs A."/>
            <person name="Gujja S."/>
            <person name="Hansen M."/>
            <person name="Howarth C."/>
            <person name="Imamovic A."/>
            <person name="Ireland A."/>
            <person name="Larimer J."/>
            <person name="McCowan C."/>
            <person name="Murphy C."/>
            <person name="Pearson M."/>
            <person name="Poon T.W."/>
            <person name="Priest M."/>
            <person name="Roberts A."/>
            <person name="Saif S."/>
            <person name="Shea T."/>
            <person name="Sisk P."/>
            <person name="Sykes S."/>
            <person name="Wortman J."/>
            <person name="Nusbaum C."/>
            <person name="Birren B."/>
        </authorList>
    </citation>
    <scope>NUCLEOTIDE SEQUENCE [LARGE SCALE GENOMIC DNA]</scope>
    <source>
        <strain evidence="1 2">DSM 19448</strain>
    </source>
</reference>
<dbReference type="Pfam" id="PF08309">
    <property type="entry name" value="LVIVD"/>
    <property type="match status" value="3"/>
</dbReference>
<proteinExistence type="predicted"/>
<accession>A0A0F5JIW6</accession>
<protein>
    <recommendedName>
        <fullName evidence="3">LVIVD repeat-containing protein</fullName>
    </recommendedName>
</protein>
<dbReference type="AlphaFoldDB" id="A0A0F5JIW6"/>
<name>A0A0F5JIW6_9BACT</name>
<dbReference type="STRING" id="927665.HMPREF1535_01145"/>
<gene>
    <name evidence="1" type="ORF">HMPREF1535_01145</name>
</gene>
<dbReference type="PATRIC" id="fig|927665.4.peg.1170"/>
<sequence length="421" mass="47033">MKKLMSLFCVSLICLFCGCNDDMKVRETITYTVNKPVYMSADVFRSSVKVTTQPEEITQKGKICFYEGYLYVSEPGKGIHIIDNRNPSSPASVGFIELMGNADLAIRNNLLYADSYVDLVWFDISNPALPALKNRLENVFLQSFPPIEEGIIDSEVFSEAGRAKGVVVGWTQEEVTETYEYYKDEIYYNDMGAISESSSGGGSIGVNGSMSRFGLYKDYLYVVLNNQMDIFDLSGTEPVVAAETIPVGWNVETIFSYKDCMFMGTPTGMLIYSVKDPLKPEYQSSLTHVYGCDPVVVEDDIAYVTVHSGNNCGQNFNELIIINVSDVKRPQPIVSYTMTKPKGLGIDNGTLFLCDDGLKIYNANDPQTLMANRLAHYSGMEGYDVIPYNNVLMMIAEDGIYQYDYSDLKEIRLLSKIAVKK</sequence>
<evidence type="ECO:0000313" key="2">
    <source>
        <dbReference type="Proteomes" id="UP000033047"/>
    </source>
</evidence>
<dbReference type="InterPro" id="IPR013211">
    <property type="entry name" value="LVIVD"/>
</dbReference>
<evidence type="ECO:0008006" key="3">
    <source>
        <dbReference type="Google" id="ProtNLM"/>
    </source>
</evidence>
<dbReference type="HOGENOM" id="CLU_631355_0_0_10"/>